<gene>
    <name evidence="4" type="ORF">H0484_13855</name>
</gene>
<keyword evidence="2" id="KW-0808">Transferase</keyword>
<dbReference type="PANTHER" id="PTHR30160">
    <property type="entry name" value="TETRAACYLDISACCHARIDE 4'-KINASE-RELATED"/>
    <property type="match status" value="1"/>
</dbReference>
<evidence type="ECO:0000256" key="3">
    <source>
        <dbReference type="SAM" id="MobiDB-lite"/>
    </source>
</evidence>
<comment type="caution">
    <text evidence="4">The sequence shown here is derived from an EMBL/GenBank/DDBJ whole genome shotgun (WGS) entry which is preliminary data.</text>
</comment>
<dbReference type="RefSeq" id="WP_226955244.1">
    <property type="nucleotide sequence ID" value="NZ_JACDXW010000009.1"/>
</dbReference>
<reference evidence="4 5" key="1">
    <citation type="submission" date="2020-07" db="EMBL/GenBank/DDBJ databases">
        <title>Pusillimonas sp. nov., isolated from poultry manure in Taiwan.</title>
        <authorList>
            <person name="Lin S.-Y."/>
            <person name="Tang Y.-S."/>
            <person name="Young C.-C."/>
        </authorList>
    </citation>
    <scope>NUCLEOTIDE SEQUENCE [LARGE SCALE GENOMIC DNA]</scope>
    <source>
        <strain evidence="4 5">CC-YST705</strain>
    </source>
</reference>
<dbReference type="InterPro" id="IPR051199">
    <property type="entry name" value="LPS_LOS_Heptosyltrfase"/>
</dbReference>
<dbReference type="EMBL" id="JACDXW010000009">
    <property type="protein sequence ID" value="MCB5364829.1"/>
    <property type="molecule type" value="Genomic_DNA"/>
</dbReference>
<name>A0ABS8CFL1_9BURK</name>
<dbReference type="InterPro" id="IPR002201">
    <property type="entry name" value="Glyco_trans_9"/>
</dbReference>
<dbReference type="Gene3D" id="3.40.50.2000">
    <property type="entry name" value="Glycogen Phosphorylase B"/>
    <property type="match status" value="2"/>
</dbReference>
<evidence type="ECO:0000256" key="1">
    <source>
        <dbReference type="ARBA" id="ARBA00022676"/>
    </source>
</evidence>
<keyword evidence="1" id="KW-0328">Glycosyltransferase</keyword>
<feature type="region of interest" description="Disordered" evidence="3">
    <location>
        <begin position="350"/>
        <end position="371"/>
    </location>
</feature>
<dbReference type="Proteomes" id="UP000776983">
    <property type="component" value="Unassembled WGS sequence"/>
</dbReference>
<organism evidence="4 5">
    <name type="scientific">Mesopusillimonas faecipullorum</name>
    <dbReference type="NCBI Taxonomy" id="2755040"/>
    <lineage>
        <taxon>Bacteria</taxon>
        <taxon>Pseudomonadati</taxon>
        <taxon>Pseudomonadota</taxon>
        <taxon>Betaproteobacteria</taxon>
        <taxon>Burkholderiales</taxon>
        <taxon>Alcaligenaceae</taxon>
        <taxon>Mesopusillimonas</taxon>
    </lineage>
</organism>
<sequence length="371" mass="40469">MAENTAPDGVLRSRMAIYISGGIGDVVLHMGYVRALAQEVGEPLTMLLPHAQATHCLFDSQSYIDRVIGLEDIHKDRKHRVAHLSELLRAQQIDTLFLFSFHRFVAQAAKRARVARRVGFIRYHQPHLARLLTHRGWVRRRGTPHPDTHTWLPPILRRCGYDVTPVYPSLEVAPAARDQVRELLPADASRMVGIGLNGSSADKRYSGEAFALVIQQLHQRFPGLSFLLFGASDVADTASAICACLPSDVSLINITQSKLNLCESDALLAECSYFIGNDSMGLHLALAHQIPSIGLFGATPPMSYVPWLYPVVTTIPSSMDGISPQAVIDTACRHFQLGLAAASALQPELPASPAGSLSSVEPASRLERSAC</sequence>
<proteinExistence type="predicted"/>
<keyword evidence="5" id="KW-1185">Reference proteome</keyword>
<dbReference type="SUPFAM" id="SSF53756">
    <property type="entry name" value="UDP-Glycosyltransferase/glycogen phosphorylase"/>
    <property type="match status" value="1"/>
</dbReference>
<accession>A0ABS8CFL1</accession>
<protein>
    <submittedName>
        <fullName evidence="4">Glycosyltransferase family 9 protein</fullName>
    </submittedName>
</protein>
<evidence type="ECO:0000313" key="4">
    <source>
        <dbReference type="EMBL" id="MCB5364829.1"/>
    </source>
</evidence>
<evidence type="ECO:0000256" key="2">
    <source>
        <dbReference type="ARBA" id="ARBA00022679"/>
    </source>
</evidence>
<evidence type="ECO:0000313" key="5">
    <source>
        <dbReference type="Proteomes" id="UP000776983"/>
    </source>
</evidence>
<dbReference type="Pfam" id="PF01075">
    <property type="entry name" value="Glyco_transf_9"/>
    <property type="match status" value="1"/>
</dbReference>